<accession>A0ABV2MJA1</accession>
<evidence type="ECO:0000313" key="2">
    <source>
        <dbReference type="Proteomes" id="UP001549077"/>
    </source>
</evidence>
<reference evidence="1 2" key="1">
    <citation type="submission" date="2024-06" db="EMBL/GenBank/DDBJ databases">
        <title>Genomic Encyclopedia of Type Strains, Phase IV (KMG-IV): sequencing the most valuable type-strain genomes for metagenomic binning, comparative biology and taxonomic classification.</title>
        <authorList>
            <person name="Goeker M."/>
        </authorList>
    </citation>
    <scope>NUCLEOTIDE SEQUENCE [LARGE SCALE GENOMIC DNA]</scope>
    <source>
        <strain evidence="1 2">DSM 29288</strain>
    </source>
</reference>
<gene>
    <name evidence="1" type="ORF">ABID08_002783</name>
</gene>
<sequence>MDTADILTESMSIKRGSGRTVAPLALVALADFLIFGQENRRAVEAEPPALSFSDS</sequence>
<dbReference type="GeneID" id="91153256"/>
<comment type="caution">
    <text evidence="1">The sequence shown here is derived from an EMBL/GenBank/DDBJ whole genome shotgun (WGS) entry which is preliminary data.</text>
</comment>
<protein>
    <submittedName>
        <fullName evidence="1">Uncharacterized protein</fullName>
    </submittedName>
</protein>
<keyword evidence="2" id="KW-1185">Reference proteome</keyword>
<organism evidence="1 2">
    <name type="scientific">Rhizobium binae</name>
    <dbReference type="NCBI Taxonomy" id="1138190"/>
    <lineage>
        <taxon>Bacteria</taxon>
        <taxon>Pseudomonadati</taxon>
        <taxon>Pseudomonadota</taxon>
        <taxon>Alphaproteobacteria</taxon>
        <taxon>Hyphomicrobiales</taxon>
        <taxon>Rhizobiaceae</taxon>
        <taxon>Rhizobium/Agrobacterium group</taxon>
        <taxon>Rhizobium</taxon>
    </lineage>
</organism>
<dbReference type="EMBL" id="JBEPMY010000006">
    <property type="protein sequence ID" value="MET3755412.1"/>
    <property type="molecule type" value="Genomic_DNA"/>
</dbReference>
<name>A0ABV2MJA1_9HYPH</name>
<evidence type="ECO:0000313" key="1">
    <source>
        <dbReference type="EMBL" id="MET3755412.1"/>
    </source>
</evidence>
<dbReference type="RefSeq" id="WP_168302291.1">
    <property type="nucleotide sequence ID" value="NZ_CP071606.1"/>
</dbReference>
<proteinExistence type="predicted"/>
<dbReference type="Proteomes" id="UP001549077">
    <property type="component" value="Unassembled WGS sequence"/>
</dbReference>